<dbReference type="GO" id="GO:0004497">
    <property type="term" value="F:monooxygenase activity"/>
    <property type="evidence" value="ECO:0007669"/>
    <property type="project" value="UniProtKB-KW"/>
</dbReference>
<dbReference type="PROSITE" id="PS51257">
    <property type="entry name" value="PROKAR_LIPOPROTEIN"/>
    <property type="match status" value="1"/>
</dbReference>
<dbReference type="EC" id="1.14.99.56" evidence="1"/>
<evidence type="ECO:0000313" key="5">
    <source>
        <dbReference type="Proteomes" id="UP000235672"/>
    </source>
</evidence>
<gene>
    <name evidence="4" type="ORF">NA56DRAFT_713098</name>
</gene>
<keyword evidence="1" id="KW-1015">Disulfide bond</keyword>
<feature type="domain" description="Auxiliary Activity family 9 catalytic" evidence="3">
    <location>
        <begin position="37"/>
        <end position="121"/>
    </location>
</feature>
<keyword evidence="4" id="KW-0560">Oxidoreductase</keyword>
<protein>
    <recommendedName>
        <fullName evidence="1">AA9 family lytic polysaccharide monooxygenase</fullName>
        <ecNumber evidence="1">1.14.99.56</ecNumber>
    </recommendedName>
    <alternativeName>
        <fullName evidence="1">Endo-beta-1,4-glucanase</fullName>
    </alternativeName>
    <alternativeName>
        <fullName evidence="1">Glycosyl hydrolase 61 family protein</fullName>
    </alternativeName>
</protein>
<dbReference type="GO" id="GO:0030248">
    <property type="term" value="F:cellulose binding"/>
    <property type="evidence" value="ECO:0007669"/>
    <property type="project" value="UniProtKB-UniRule"/>
</dbReference>
<evidence type="ECO:0000256" key="1">
    <source>
        <dbReference type="RuleBase" id="RU368122"/>
    </source>
</evidence>
<organism evidence="4 5">
    <name type="scientific">Hyaloscypha hepaticicola</name>
    <dbReference type="NCBI Taxonomy" id="2082293"/>
    <lineage>
        <taxon>Eukaryota</taxon>
        <taxon>Fungi</taxon>
        <taxon>Dikarya</taxon>
        <taxon>Ascomycota</taxon>
        <taxon>Pezizomycotina</taxon>
        <taxon>Leotiomycetes</taxon>
        <taxon>Helotiales</taxon>
        <taxon>Hyaloscyphaceae</taxon>
        <taxon>Hyaloscypha</taxon>
    </lineage>
</organism>
<comment type="subcellular location">
    <subcellularLocation>
        <location evidence="1">Secreted</location>
    </subcellularLocation>
</comment>
<keyword evidence="2" id="KW-0472">Membrane</keyword>
<keyword evidence="2" id="KW-0812">Transmembrane</keyword>
<dbReference type="Gene3D" id="2.70.50.70">
    <property type="match status" value="1"/>
</dbReference>
<feature type="transmembrane region" description="Helical" evidence="2">
    <location>
        <begin position="12"/>
        <end position="34"/>
    </location>
</feature>
<keyword evidence="5" id="KW-1185">Reference proteome</keyword>
<keyword evidence="1" id="KW-0136">Cellulose degradation</keyword>
<dbReference type="Proteomes" id="UP000235672">
    <property type="component" value="Unassembled WGS sequence"/>
</dbReference>
<name>A0A2J6PEZ3_9HELO</name>
<evidence type="ECO:0000313" key="4">
    <source>
        <dbReference type="EMBL" id="PMD12466.1"/>
    </source>
</evidence>
<evidence type="ECO:0000256" key="2">
    <source>
        <dbReference type="SAM" id="Phobius"/>
    </source>
</evidence>
<keyword evidence="1" id="KW-0119">Carbohydrate metabolism</keyword>
<dbReference type="OrthoDB" id="5558646at2759"/>
<dbReference type="GO" id="GO:0030245">
    <property type="term" value="P:cellulose catabolic process"/>
    <property type="evidence" value="ECO:0007669"/>
    <property type="project" value="UniProtKB-UniRule"/>
</dbReference>
<dbReference type="InterPro" id="IPR005103">
    <property type="entry name" value="AA9_LPMO"/>
</dbReference>
<comment type="domain">
    <text evidence="1">Has a modular structure: an endo-beta-1,4-glucanase catalytic module at the N-terminus, a linker rich in serines and threonines, and a C-terminal carbohydrate-binding module (CBM).</text>
</comment>
<evidence type="ECO:0000259" key="3">
    <source>
        <dbReference type="Pfam" id="PF03443"/>
    </source>
</evidence>
<keyword evidence="4" id="KW-0503">Monooxygenase</keyword>
<dbReference type="GO" id="GO:0005576">
    <property type="term" value="C:extracellular region"/>
    <property type="evidence" value="ECO:0007669"/>
    <property type="project" value="UniProtKB-SubCell"/>
</dbReference>
<comment type="catalytic activity">
    <reaction evidence="1">
        <text>[(1-&gt;4)-beta-D-glucosyl]n+m + reduced acceptor + O2 = 4-dehydro-beta-D-glucosyl-[(1-&gt;4)-beta-D-glucosyl]n-1 + [(1-&gt;4)-beta-D-glucosyl]m + acceptor + H2O.</text>
        <dbReference type="EC" id="1.14.99.56"/>
    </reaction>
</comment>
<keyword evidence="2" id="KW-1133">Transmembrane helix</keyword>
<proteinExistence type="predicted"/>
<dbReference type="AlphaFoldDB" id="A0A2J6PEZ3"/>
<keyword evidence="1" id="KW-0964">Secreted</keyword>
<dbReference type="EMBL" id="KZ613549">
    <property type="protein sequence ID" value="PMD12466.1"/>
    <property type="molecule type" value="Genomic_DNA"/>
</dbReference>
<dbReference type="GO" id="GO:0008810">
    <property type="term" value="F:cellulase activity"/>
    <property type="evidence" value="ECO:0007669"/>
    <property type="project" value="UniProtKB-UniRule"/>
</dbReference>
<accession>A0A2J6PEZ3</accession>
<keyword evidence="1" id="KW-0624">Polysaccharide degradation</keyword>
<dbReference type="STRING" id="1745343.A0A2J6PEZ3"/>
<reference evidence="4 5" key="1">
    <citation type="submission" date="2016-05" db="EMBL/GenBank/DDBJ databases">
        <title>A degradative enzymes factory behind the ericoid mycorrhizal symbiosis.</title>
        <authorList>
            <consortium name="DOE Joint Genome Institute"/>
            <person name="Martino E."/>
            <person name="Morin E."/>
            <person name="Grelet G."/>
            <person name="Kuo A."/>
            <person name="Kohler A."/>
            <person name="Daghino S."/>
            <person name="Barry K."/>
            <person name="Choi C."/>
            <person name="Cichocki N."/>
            <person name="Clum A."/>
            <person name="Copeland A."/>
            <person name="Hainaut M."/>
            <person name="Haridas S."/>
            <person name="Labutti K."/>
            <person name="Lindquist E."/>
            <person name="Lipzen A."/>
            <person name="Khouja H.-R."/>
            <person name="Murat C."/>
            <person name="Ohm R."/>
            <person name="Olson A."/>
            <person name="Spatafora J."/>
            <person name="Veneault-Fourrey C."/>
            <person name="Henrissat B."/>
            <person name="Grigoriev I."/>
            <person name="Martin F."/>
            <person name="Perotto S."/>
        </authorList>
    </citation>
    <scope>NUCLEOTIDE SEQUENCE [LARGE SCALE GENOMIC DNA]</scope>
    <source>
        <strain evidence="4 5">UAMH 7357</strain>
    </source>
</reference>
<dbReference type="Pfam" id="PF03443">
    <property type="entry name" value="AA9"/>
    <property type="match status" value="1"/>
</dbReference>
<comment type="function">
    <text evidence="1">Lytic polysaccharide monooxygenase (LMPO) that depolymerizes crystalline and amorphous polysaccharides via the oxidation of scissile alpha- or beta-(1-4)-glycosidic bonds, yielding C1 and/or C4 oxidation products. Catalysis by LPMOs requires the reduction of the active-site copper from Cu(II) to Cu(I) by a reducing agent and H(2)O(2) or O(2) as a cosubstrate.</text>
</comment>
<sequence length="140" mass="15435">MSASLRVGTRFCTLFNLTIHLLATFSVACIVFVVSGHSIFVQLGVEGTTYRRPFPFTVEIEAKTIVAISHAIRDPSYDCPIQDVTSDYIACNGGSSQPTTPSSDIINVKAGDTIQATWRHTLTSESLWTMASTRQRIQEY</sequence>